<evidence type="ECO:0000313" key="1">
    <source>
        <dbReference type="EMBL" id="KLL11066.1"/>
    </source>
</evidence>
<sequence>MTGTLNDAYADHLRLWAARSTSPRLVDALVRGGELAEAELLRAYLDSGDQWVTTSRTSGVWQGRACWVGTRPPVEARSGDLWFDVVEVASTVLIPRPDAELAAFSAEEWQAMTTCVSWLSTRPVRRWQFLGFASVTGLDPGRTIGSSAYAMGVRGAWADRYAGYFGKSLPGWDSWWGTSCALSDEIINTMWPADIPEIGFRVAEDAMALLGRARALLTDQDPDGPFPLGERFAVTDRYWLPGMRFRTELSTQLGLLPADRGETGNAPVPARP</sequence>
<keyword evidence="2" id="KW-1185">Reference proteome</keyword>
<dbReference type="Proteomes" id="UP000035425">
    <property type="component" value="Unassembled WGS sequence"/>
</dbReference>
<comment type="caution">
    <text evidence="1">The sequence shown here is derived from an EMBL/GenBank/DDBJ whole genome shotgun (WGS) entry which is preliminary data.</text>
</comment>
<gene>
    <name evidence="1" type="ORF">FrCorBMG51_13675</name>
</gene>
<evidence type="ECO:0000313" key="2">
    <source>
        <dbReference type="Proteomes" id="UP000035425"/>
    </source>
</evidence>
<reference evidence="1 2" key="1">
    <citation type="submission" date="2014-12" db="EMBL/GenBank/DDBJ databases">
        <title>Frankia sp. BMG5.1 draft genome.</title>
        <authorList>
            <person name="Gtari M."/>
            <person name="Ghodhbane-Gtari F."/>
            <person name="Nouioui I."/>
            <person name="Ktari A."/>
            <person name="Hezbri K."/>
            <person name="Mimouni W."/>
            <person name="Sbissi I."/>
            <person name="Ayari A."/>
            <person name="Yamanaka T."/>
            <person name="Normand P."/>
            <person name="Tisa L.S."/>
            <person name="Boudabous A."/>
        </authorList>
    </citation>
    <scope>NUCLEOTIDE SEQUENCE [LARGE SCALE GENOMIC DNA]</scope>
    <source>
        <strain evidence="1 2">BMG5.1</strain>
    </source>
</reference>
<name>A0ABR5F2X2_9ACTN</name>
<accession>A0ABR5F2X2</accession>
<dbReference type="RefSeq" id="WP_047223456.1">
    <property type="nucleotide sequence ID" value="NZ_JWIO01000020.1"/>
</dbReference>
<organism evidence="1 2">
    <name type="scientific">Protofrankia coriariae</name>
    <dbReference type="NCBI Taxonomy" id="1562887"/>
    <lineage>
        <taxon>Bacteria</taxon>
        <taxon>Bacillati</taxon>
        <taxon>Actinomycetota</taxon>
        <taxon>Actinomycetes</taxon>
        <taxon>Frankiales</taxon>
        <taxon>Frankiaceae</taxon>
        <taxon>Protofrankia</taxon>
    </lineage>
</organism>
<proteinExistence type="predicted"/>
<dbReference type="EMBL" id="JWIO01000020">
    <property type="protein sequence ID" value="KLL11066.1"/>
    <property type="molecule type" value="Genomic_DNA"/>
</dbReference>
<protein>
    <submittedName>
        <fullName evidence="1">Uncharacterized protein</fullName>
    </submittedName>
</protein>